<comment type="caution">
    <text evidence="5">The sequence shown here is derived from an EMBL/GenBank/DDBJ whole genome shotgun (WGS) entry which is preliminary data.</text>
</comment>
<dbReference type="GO" id="GO:0003723">
    <property type="term" value="F:RNA binding"/>
    <property type="evidence" value="ECO:0007669"/>
    <property type="project" value="TreeGrafter"/>
</dbReference>
<dbReference type="Gene3D" id="3.20.20.140">
    <property type="entry name" value="Metal-dependent hydrolases"/>
    <property type="match status" value="1"/>
</dbReference>
<protein>
    <submittedName>
        <fullName evidence="5">RNA-binding RNA processing protein rpp1</fullName>
        <ecNumber evidence="5">3.1.26.5</ecNumber>
    </submittedName>
</protein>
<keyword evidence="3" id="KW-0819">tRNA processing</keyword>
<dbReference type="GO" id="GO:0005655">
    <property type="term" value="C:nucleolar ribonuclease P complex"/>
    <property type="evidence" value="ECO:0007669"/>
    <property type="project" value="TreeGrafter"/>
</dbReference>
<dbReference type="GO" id="GO:0008033">
    <property type="term" value="P:tRNA processing"/>
    <property type="evidence" value="ECO:0007669"/>
    <property type="project" value="UniProtKB-KW"/>
</dbReference>
<feature type="compositionally biased region" description="Basic and acidic residues" evidence="4">
    <location>
        <begin position="299"/>
        <end position="309"/>
    </location>
</feature>
<feature type="compositionally biased region" description="Basic residues" evidence="4">
    <location>
        <begin position="310"/>
        <end position="320"/>
    </location>
</feature>
<feature type="compositionally biased region" description="Basic and acidic residues" evidence="4">
    <location>
        <begin position="250"/>
        <end position="271"/>
    </location>
</feature>
<dbReference type="Proteomes" id="UP001309876">
    <property type="component" value="Unassembled WGS sequence"/>
</dbReference>
<dbReference type="AlphaFoldDB" id="A0AAN7T5L5"/>
<accession>A0AAN7T5L5</accession>
<feature type="compositionally biased region" description="Polar residues" evidence="4">
    <location>
        <begin position="237"/>
        <end position="248"/>
    </location>
</feature>
<evidence type="ECO:0000256" key="3">
    <source>
        <dbReference type="ARBA" id="ARBA00022694"/>
    </source>
</evidence>
<reference evidence="5 6" key="1">
    <citation type="submission" date="2023-08" db="EMBL/GenBank/DDBJ databases">
        <title>Black Yeasts Isolated from many extreme environments.</title>
        <authorList>
            <person name="Coleine C."/>
            <person name="Stajich J.E."/>
            <person name="Selbmann L."/>
        </authorList>
    </citation>
    <scope>NUCLEOTIDE SEQUENCE [LARGE SCALE GENOMIC DNA]</scope>
    <source>
        <strain evidence="5 6">CCFEE 5910</strain>
    </source>
</reference>
<keyword evidence="5" id="KW-0378">Hydrolase</keyword>
<dbReference type="PANTHER" id="PTHR13031">
    <property type="entry name" value="RIBONUCLEASE P SUBUNIT P30"/>
    <property type="match status" value="1"/>
</dbReference>
<dbReference type="EC" id="3.1.26.5" evidence="5"/>
<dbReference type="GO" id="GO:0004526">
    <property type="term" value="F:ribonuclease P activity"/>
    <property type="evidence" value="ECO:0007669"/>
    <property type="project" value="UniProtKB-EC"/>
</dbReference>
<gene>
    <name evidence="5" type="primary">RPP1</name>
    <name evidence="5" type="ORF">LTR05_002799</name>
</gene>
<name>A0AAN7T5L5_9EURO</name>
<feature type="region of interest" description="Disordered" evidence="4">
    <location>
        <begin position="237"/>
        <end position="360"/>
    </location>
</feature>
<comment type="similarity">
    <text evidence="2">Belongs to the eukaryotic/archaeal RNase P protein component 3 family.</text>
</comment>
<proteinExistence type="inferred from homology"/>
<keyword evidence="6" id="KW-1185">Reference proteome</keyword>
<evidence type="ECO:0000313" key="6">
    <source>
        <dbReference type="Proteomes" id="UP001309876"/>
    </source>
</evidence>
<sequence length="360" mass="39096">MPFYDLNVAYAENDPNLSNVLAFLLELGYTTAALAVHVHSKLPAQLPDVSTTRLEAPSGLTVLTRLTLTISDTSQNHRIQSLVSTYDLLALRPTTDKALQLCCSSLDCDLISLDLTSRLPFPIKFKTVASALQRGIRFEICYSPGITGSNDARRNLISGAASLIRATRGRGIVLSSEARSALGIRGPHDVVNLAVVWGLSNERGKEAVCEESGRVVRLAQMKRHSFRGVVDIVNNGTQNITTQPSGLTEMTERGAAEKSRMSSEAVGELKHVTVIPENPDKNEKAKRKASQASLGEEGPDMHPVEDGKPLSKRAMKREAKKARLDRASGNHSKQALGKQVEKSKNGFPIQHEALATKKKS</sequence>
<organism evidence="5 6">
    <name type="scientific">Lithohypha guttulata</name>
    <dbReference type="NCBI Taxonomy" id="1690604"/>
    <lineage>
        <taxon>Eukaryota</taxon>
        <taxon>Fungi</taxon>
        <taxon>Dikarya</taxon>
        <taxon>Ascomycota</taxon>
        <taxon>Pezizomycotina</taxon>
        <taxon>Eurotiomycetes</taxon>
        <taxon>Chaetothyriomycetidae</taxon>
        <taxon>Chaetothyriales</taxon>
        <taxon>Trichomeriaceae</taxon>
        <taxon>Lithohypha</taxon>
    </lineage>
</organism>
<evidence type="ECO:0000256" key="2">
    <source>
        <dbReference type="ARBA" id="ARBA00007331"/>
    </source>
</evidence>
<dbReference type="SUPFAM" id="SSF89550">
    <property type="entry name" value="PHP domain-like"/>
    <property type="match status" value="1"/>
</dbReference>
<evidence type="ECO:0000256" key="4">
    <source>
        <dbReference type="SAM" id="MobiDB-lite"/>
    </source>
</evidence>
<evidence type="ECO:0000256" key="1">
    <source>
        <dbReference type="ARBA" id="ARBA00004123"/>
    </source>
</evidence>
<dbReference type="InterPro" id="IPR016195">
    <property type="entry name" value="Pol/histidinol_Pase-like"/>
</dbReference>
<dbReference type="EMBL" id="JAVRRJ010000002">
    <property type="protein sequence ID" value="KAK5088579.1"/>
    <property type="molecule type" value="Genomic_DNA"/>
</dbReference>
<dbReference type="Pfam" id="PF01876">
    <property type="entry name" value="RNase_P_p30"/>
    <property type="match status" value="1"/>
</dbReference>
<dbReference type="PANTHER" id="PTHR13031:SF0">
    <property type="entry name" value="RIBONUCLEASE P PROTEIN SUBUNIT P30"/>
    <property type="match status" value="1"/>
</dbReference>
<evidence type="ECO:0000313" key="5">
    <source>
        <dbReference type="EMBL" id="KAK5088579.1"/>
    </source>
</evidence>
<dbReference type="InterPro" id="IPR002738">
    <property type="entry name" value="RNase_P_p30"/>
</dbReference>
<comment type="subcellular location">
    <subcellularLocation>
        <location evidence="1">Nucleus</location>
    </subcellularLocation>
</comment>